<evidence type="ECO:0000256" key="7">
    <source>
        <dbReference type="ARBA" id="ARBA00022692"/>
    </source>
</evidence>
<gene>
    <name evidence="18" type="ORF">AYL99_06539</name>
</gene>
<evidence type="ECO:0000256" key="4">
    <source>
        <dbReference type="ARBA" id="ARBA00010031"/>
    </source>
</evidence>
<feature type="disulfide bond" evidence="14">
    <location>
        <begin position="56"/>
        <end position="89"/>
    </location>
</feature>
<evidence type="ECO:0000256" key="16">
    <source>
        <dbReference type="SAM" id="SignalP"/>
    </source>
</evidence>
<evidence type="ECO:0000256" key="6">
    <source>
        <dbReference type="ARBA" id="ARBA00022622"/>
    </source>
</evidence>
<evidence type="ECO:0000259" key="17">
    <source>
        <dbReference type="PROSITE" id="PS52012"/>
    </source>
</evidence>
<dbReference type="STRING" id="1367422.A0A178ZID3"/>
<evidence type="ECO:0000256" key="13">
    <source>
        <dbReference type="ARBA" id="ARBA00038359"/>
    </source>
</evidence>
<dbReference type="OrthoDB" id="2496787at2759"/>
<feature type="transmembrane region" description="Helical" evidence="15">
    <location>
        <begin position="183"/>
        <end position="201"/>
    </location>
</feature>
<evidence type="ECO:0000256" key="10">
    <source>
        <dbReference type="ARBA" id="ARBA00023136"/>
    </source>
</evidence>
<keyword evidence="11 14" id="KW-1015">Disulfide bond</keyword>
<dbReference type="PANTHER" id="PTHR33048:SF160">
    <property type="entry name" value="SAT4 FAMILY MEMBRANE PROTEIN"/>
    <property type="match status" value="1"/>
</dbReference>
<sequence>MRLFTAALFLITTFLLPVVEADLESAAALYPKCGLDCTIAGIAQSPCSATDQACICTNQQLAETITICVAMNCTIKEQLTTKNVSMTACGSPIRDRSSLVSGFGAGGGAVALIIYMIRIFAKLKVPAAKIGYDDITITIAMILLIAFSALSVVLASNGYGRDIWTVPFDDITLILKVYFIDELLYIIIISLTKVAIICFYIRVFPEKYFRRVAFATMAATLLYMVAFLVVSAFQCQPVSLAWTHWDGEHEGKCNNVNAQGWAAAAINIVLDVVILVMPLRLVMKLSLHWKKKLQIMIMLSVGACVIVVSALRLDTLFQFATSQNLTWDTTAFGYWSCIEMDVGVICACMPAIYSLFKHYFPKVIGGTVHGKSKGSGLSGSRSGARTPAIQLDRRRDAKDGGQDFVRLVDLESVKDDRVGFAPGTAF</sequence>
<dbReference type="GO" id="GO:0005576">
    <property type="term" value="C:extracellular region"/>
    <property type="evidence" value="ECO:0007669"/>
    <property type="project" value="UniProtKB-SubCell"/>
</dbReference>
<keyword evidence="19" id="KW-1185">Reference proteome</keyword>
<feature type="transmembrane region" description="Helical" evidence="15">
    <location>
        <begin position="99"/>
        <end position="120"/>
    </location>
</feature>
<proteinExistence type="inferred from homology"/>
<feature type="disulfide bond" evidence="14">
    <location>
        <begin position="33"/>
        <end position="73"/>
    </location>
</feature>
<dbReference type="InterPro" id="IPR052337">
    <property type="entry name" value="SAT4-like"/>
</dbReference>
<protein>
    <recommendedName>
        <fullName evidence="17">CFEM domain-containing protein</fullName>
    </recommendedName>
</protein>
<feature type="transmembrane region" description="Helical" evidence="15">
    <location>
        <begin position="132"/>
        <end position="155"/>
    </location>
</feature>
<evidence type="ECO:0000256" key="14">
    <source>
        <dbReference type="PROSITE-ProRule" id="PRU01356"/>
    </source>
</evidence>
<dbReference type="Proteomes" id="UP000078343">
    <property type="component" value="Unassembled WGS sequence"/>
</dbReference>
<dbReference type="EMBL" id="LVYI01000005">
    <property type="protein sequence ID" value="OAP59241.1"/>
    <property type="molecule type" value="Genomic_DNA"/>
</dbReference>
<keyword evidence="12" id="KW-0449">Lipoprotein</keyword>
<name>A0A178ZID3_9EURO</name>
<feature type="domain" description="CFEM" evidence="17">
    <location>
        <begin position="5"/>
        <end position="113"/>
    </location>
</feature>
<dbReference type="GO" id="GO:0098552">
    <property type="term" value="C:side of membrane"/>
    <property type="evidence" value="ECO:0007669"/>
    <property type="project" value="UniProtKB-KW"/>
</dbReference>
<dbReference type="RefSeq" id="XP_018692608.1">
    <property type="nucleotide sequence ID" value="XM_018838048.1"/>
</dbReference>
<dbReference type="GO" id="GO:0046872">
    <property type="term" value="F:metal ion binding"/>
    <property type="evidence" value="ECO:0007669"/>
    <property type="project" value="UniProtKB-UniRule"/>
</dbReference>
<feature type="transmembrane region" description="Helical" evidence="15">
    <location>
        <begin position="261"/>
        <end position="283"/>
    </location>
</feature>
<comment type="subcellular location">
    <subcellularLocation>
        <location evidence="2">Membrane</location>
        <topology evidence="2">Lipid-anchor</topology>
        <topology evidence="2">GPI-anchor</topology>
    </subcellularLocation>
    <subcellularLocation>
        <location evidence="1">Membrane</location>
        <topology evidence="1">Multi-pass membrane protein</topology>
    </subcellularLocation>
    <subcellularLocation>
        <location evidence="3">Secreted</location>
    </subcellularLocation>
</comment>
<dbReference type="InterPro" id="IPR049326">
    <property type="entry name" value="Rhodopsin_dom_fungi"/>
</dbReference>
<dbReference type="Pfam" id="PF05730">
    <property type="entry name" value="CFEM"/>
    <property type="match status" value="1"/>
</dbReference>
<organism evidence="18 19">
    <name type="scientific">Fonsecaea erecta</name>
    <dbReference type="NCBI Taxonomy" id="1367422"/>
    <lineage>
        <taxon>Eukaryota</taxon>
        <taxon>Fungi</taxon>
        <taxon>Dikarya</taxon>
        <taxon>Ascomycota</taxon>
        <taxon>Pezizomycotina</taxon>
        <taxon>Eurotiomycetes</taxon>
        <taxon>Chaetothyriomycetidae</taxon>
        <taxon>Chaetothyriales</taxon>
        <taxon>Herpotrichiellaceae</taxon>
        <taxon>Fonsecaea</taxon>
    </lineage>
</organism>
<dbReference type="AlphaFoldDB" id="A0A178ZID3"/>
<keyword evidence="7 15" id="KW-0812">Transmembrane</keyword>
<evidence type="ECO:0000256" key="15">
    <source>
        <dbReference type="SAM" id="Phobius"/>
    </source>
</evidence>
<evidence type="ECO:0000256" key="9">
    <source>
        <dbReference type="ARBA" id="ARBA00022989"/>
    </source>
</evidence>
<comment type="similarity">
    <text evidence="4">Belongs to the RBT5 family.</text>
</comment>
<evidence type="ECO:0000256" key="12">
    <source>
        <dbReference type="ARBA" id="ARBA00023288"/>
    </source>
</evidence>
<dbReference type="GeneID" id="30010707"/>
<feature type="signal peptide" evidence="16">
    <location>
        <begin position="1"/>
        <end position="21"/>
    </location>
</feature>
<evidence type="ECO:0000313" key="19">
    <source>
        <dbReference type="Proteomes" id="UP000078343"/>
    </source>
</evidence>
<dbReference type="PROSITE" id="PS52012">
    <property type="entry name" value="CFEM"/>
    <property type="match status" value="1"/>
</dbReference>
<feature type="binding site" description="axial binding residue" evidence="14">
    <location>
        <position position="51"/>
    </location>
    <ligand>
        <name>heme</name>
        <dbReference type="ChEBI" id="CHEBI:30413"/>
    </ligand>
    <ligandPart>
        <name>Fe</name>
        <dbReference type="ChEBI" id="CHEBI:18248"/>
    </ligandPart>
</feature>
<evidence type="ECO:0000256" key="11">
    <source>
        <dbReference type="ARBA" id="ARBA00023157"/>
    </source>
</evidence>
<comment type="caution">
    <text evidence="18">The sequence shown here is derived from an EMBL/GenBank/DDBJ whole genome shotgun (WGS) entry which is preliminary data.</text>
</comment>
<dbReference type="SMART" id="SM00747">
    <property type="entry name" value="CFEM"/>
    <property type="match status" value="1"/>
</dbReference>
<keyword evidence="14" id="KW-0408">Iron</keyword>
<keyword evidence="9 15" id="KW-1133">Transmembrane helix</keyword>
<evidence type="ECO:0000256" key="5">
    <source>
        <dbReference type="ARBA" id="ARBA00022525"/>
    </source>
</evidence>
<feature type="disulfide bond" evidence="14">
    <location>
        <begin position="37"/>
        <end position="68"/>
    </location>
</feature>
<accession>A0A178ZID3</accession>
<evidence type="ECO:0000256" key="8">
    <source>
        <dbReference type="ARBA" id="ARBA00022729"/>
    </source>
</evidence>
<feature type="transmembrane region" description="Helical" evidence="15">
    <location>
        <begin position="333"/>
        <end position="356"/>
    </location>
</feature>
<feature type="disulfide bond" evidence="14">
    <location>
        <begin position="47"/>
        <end position="54"/>
    </location>
</feature>
<evidence type="ECO:0000313" key="18">
    <source>
        <dbReference type="EMBL" id="OAP59241.1"/>
    </source>
</evidence>
<keyword evidence="6" id="KW-0325">Glycoprotein</keyword>
<dbReference type="PANTHER" id="PTHR33048">
    <property type="entry name" value="PTH11-LIKE INTEGRAL MEMBRANE PROTEIN (AFU_ORTHOLOGUE AFUA_5G11245)"/>
    <property type="match status" value="1"/>
</dbReference>
<reference evidence="18 19" key="1">
    <citation type="submission" date="2016-04" db="EMBL/GenBank/DDBJ databases">
        <title>Draft genome of Fonsecaea erecta CBS 125763.</title>
        <authorList>
            <person name="Weiss V.A."/>
            <person name="Vicente V.A."/>
            <person name="Raittz R.T."/>
            <person name="Moreno L.F."/>
            <person name="De Souza E.M."/>
            <person name="Pedrosa F.O."/>
            <person name="Steffens M.B."/>
            <person name="Faoro H."/>
            <person name="Tadra-Sfeir M.Z."/>
            <person name="Najafzadeh M.J."/>
            <person name="Felipe M.S."/>
            <person name="Teixeira M."/>
            <person name="Sun J."/>
            <person name="Xi L."/>
            <person name="Gomes R."/>
            <person name="De Azevedo C.M."/>
            <person name="Salgado C.G."/>
            <person name="Da Silva M.B."/>
            <person name="Nascimento M.F."/>
            <person name="Queiroz-Telles F."/>
            <person name="Attili D.S."/>
            <person name="Gorbushina A."/>
        </authorList>
    </citation>
    <scope>NUCLEOTIDE SEQUENCE [LARGE SCALE GENOMIC DNA]</scope>
    <source>
        <strain evidence="18 19">CBS 125763</strain>
    </source>
</reference>
<keyword evidence="6" id="KW-0336">GPI-anchor</keyword>
<evidence type="ECO:0000256" key="3">
    <source>
        <dbReference type="ARBA" id="ARBA00004613"/>
    </source>
</evidence>
<keyword evidence="14" id="KW-0479">Metal-binding</keyword>
<keyword evidence="8 16" id="KW-0732">Signal</keyword>
<dbReference type="InterPro" id="IPR008427">
    <property type="entry name" value="Extracellular_membr_CFEM_dom"/>
</dbReference>
<evidence type="ECO:0000256" key="1">
    <source>
        <dbReference type="ARBA" id="ARBA00004141"/>
    </source>
</evidence>
<keyword evidence="10 15" id="KW-0472">Membrane</keyword>
<dbReference type="Pfam" id="PF20684">
    <property type="entry name" value="Fung_rhodopsin"/>
    <property type="match status" value="1"/>
</dbReference>
<evidence type="ECO:0000256" key="2">
    <source>
        <dbReference type="ARBA" id="ARBA00004589"/>
    </source>
</evidence>
<keyword evidence="5" id="KW-0964">Secreted</keyword>
<keyword evidence="14" id="KW-0349">Heme</keyword>
<comment type="similarity">
    <text evidence="13">Belongs to the SAT4 family.</text>
</comment>
<feature type="chain" id="PRO_5008098539" description="CFEM domain-containing protein" evidence="16">
    <location>
        <begin position="22"/>
        <end position="426"/>
    </location>
</feature>
<feature type="transmembrane region" description="Helical" evidence="15">
    <location>
        <begin position="295"/>
        <end position="313"/>
    </location>
</feature>
<feature type="transmembrane region" description="Helical" evidence="15">
    <location>
        <begin position="213"/>
        <end position="233"/>
    </location>
</feature>